<proteinExistence type="inferred from homology"/>
<comment type="catalytic activity">
    <reaction evidence="15">
        <text>sarcosine + O2 + H2O = formaldehyde + glycine + H2O2</text>
        <dbReference type="Rhea" id="RHEA:13313"/>
        <dbReference type="ChEBI" id="CHEBI:15377"/>
        <dbReference type="ChEBI" id="CHEBI:15379"/>
        <dbReference type="ChEBI" id="CHEBI:16240"/>
        <dbReference type="ChEBI" id="CHEBI:16842"/>
        <dbReference type="ChEBI" id="CHEBI:57305"/>
        <dbReference type="ChEBI" id="CHEBI:57433"/>
    </reaction>
</comment>
<keyword evidence="5" id="KW-0285">Flavoprotein</keyword>
<protein>
    <recommendedName>
        <fullName evidence="12">Sarcosine oxidase subunit beta</fullName>
        <ecNumber evidence="11">1.5.3.24</ecNumber>
    </recommendedName>
    <alternativeName>
        <fullName evidence="13">Sarcosine oxidase (5,10-methylenetetrahydrofolate-forming) subunit beta</fullName>
    </alternativeName>
    <alternativeName>
        <fullName evidence="14">Tetrameric sarcosine oxidase subunit beta</fullName>
    </alternativeName>
</protein>
<dbReference type="InterPro" id="IPR006076">
    <property type="entry name" value="FAD-dep_OxRdtase"/>
</dbReference>
<dbReference type="SUPFAM" id="SSF54373">
    <property type="entry name" value="FAD-linked reductases, C-terminal domain"/>
    <property type="match status" value="1"/>
</dbReference>
<dbReference type="PANTHER" id="PTHR13847">
    <property type="entry name" value="SARCOSINE DEHYDROGENASE-RELATED"/>
    <property type="match status" value="1"/>
</dbReference>
<evidence type="ECO:0000313" key="19">
    <source>
        <dbReference type="Proteomes" id="UP001215503"/>
    </source>
</evidence>
<evidence type="ECO:0000256" key="16">
    <source>
        <dbReference type="ARBA" id="ARBA00048917"/>
    </source>
</evidence>
<comment type="caution">
    <text evidence="18">The sequence shown here is derived from an EMBL/GenBank/DDBJ whole genome shotgun (WGS) entry which is preliminary data.</text>
</comment>
<evidence type="ECO:0000256" key="5">
    <source>
        <dbReference type="ARBA" id="ARBA00022630"/>
    </source>
</evidence>
<evidence type="ECO:0000256" key="13">
    <source>
        <dbReference type="ARBA" id="ARBA00044216"/>
    </source>
</evidence>
<dbReference type="RefSeq" id="WP_275820087.1">
    <property type="nucleotide sequence ID" value="NZ_JARHUD010000002.1"/>
</dbReference>
<dbReference type="InterPro" id="IPR001763">
    <property type="entry name" value="Rhodanese-like_dom"/>
</dbReference>
<sequence>MAKDYSTLRLLREGLRGHTGWQPAWRDAEPKGDYDALVIGGGGHGLATAYYLAKNHGLKRIALVEKGWLGGGNTGRNTTAIRSNYFYPESVALYDFALKLYEGLSRDLNYNIMFSQRGLAVVAHSEAEMEMAARIVNAMQINGTDAELLSREQVLEKAPLLNQSDRARYPIYGGIWQGRAGTARHDAVAWGYARGASTLGVDIIQNCEVTGFLVEQGRCVGVETSRGTIRAGVTGMAVAGHSGVLAGLAGFRLPIRSFALQAMVSEPVKPCLDTVLLYMGTGTYLSQSDKGELVIGGGLDRVLSYGQRGNPPLQEQVISGMLEMFPSFGQLKLLRQWAGIVDVVPDSSPIIGPSPLPGLFINGGWGTGGFKAIPAGGWLLAHLMATGEHHEISRPFDLSRFTTGRLIDEAAGSAIAH</sequence>
<dbReference type="NCBIfam" id="TIGR01373">
    <property type="entry name" value="soxB"/>
    <property type="match status" value="1"/>
</dbReference>
<evidence type="ECO:0000256" key="14">
    <source>
        <dbReference type="ARBA" id="ARBA00044295"/>
    </source>
</evidence>
<feature type="domain" description="Rhodanese" evidence="17">
    <location>
        <begin position="38"/>
        <end position="80"/>
    </location>
</feature>
<evidence type="ECO:0000259" key="17">
    <source>
        <dbReference type="PROSITE" id="PS50206"/>
    </source>
</evidence>
<comment type="subcellular location">
    <subcellularLocation>
        <location evidence="3">Cytoplasm</location>
    </subcellularLocation>
</comment>
<dbReference type="EMBL" id="JARHUD010000002">
    <property type="protein sequence ID" value="MDF2095045.1"/>
    <property type="molecule type" value="Genomic_DNA"/>
</dbReference>
<keyword evidence="9" id="KW-0560">Oxidoreductase</keyword>
<evidence type="ECO:0000256" key="11">
    <source>
        <dbReference type="ARBA" id="ARBA00044044"/>
    </source>
</evidence>
<dbReference type="Gene3D" id="3.30.9.10">
    <property type="entry name" value="D-Amino Acid Oxidase, subunit A, domain 2"/>
    <property type="match status" value="1"/>
</dbReference>
<name>A0ABT5YJC5_9PROT</name>
<comment type="cofactor">
    <cofactor evidence="1">
        <name>FMN</name>
        <dbReference type="ChEBI" id="CHEBI:58210"/>
    </cofactor>
</comment>
<keyword evidence="4" id="KW-0963">Cytoplasm</keyword>
<evidence type="ECO:0000256" key="10">
    <source>
        <dbReference type="ARBA" id="ARBA00043973"/>
    </source>
</evidence>
<comment type="cofactor">
    <cofactor evidence="2">
        <name>FAD</name>
        <dbReference type="ChEBI" id="CHEBI:57692"/>
    </cofactor>
</comment>
<keyword evidence="7" id="KW-0547">Nucleotide-binding</keyword>
<accession>A0ABT5YJC5</accession>
<evidence type="ECO:0000256" key="12">
    <source>
        <dbReference type="ARBA" id="ARBA00044150"/>
    </source>
</evidence>
<dbReference type="PROSITE" id="PS50206">
    <property type="entry name" value="RHODANESE_3"/>
    <property type="match status" value="1"/>
</dbReference>
<organism evidence="18 19">
    <name type="scientific">Aquibaculum arenosum</name>
    <dbReference type="NCBI Taxonomy" id="3032591"/>
    <lineage>
        <taxon>Bacteria</taxon>
        <taxon>Pseudomonadati</taxon>
        <taxon>Pseudomonadota</taxon>
        <taxon>Alphaproteobacteria</taxon>
        <taxon>Rhodospirillales</taxon>
        <taxon>Rhodovibrionaceae</taxon>
        <taxon>Aquibaculum</taxon>
    </lineage>
</organism>
<evidence type="ECO:0000256" key="7">
    <source>
        <dbReference type="ARBA" id="ARBA00022741"/>
    </source>
</evidence>
<gene>
    <name evidence="18" type="ORF">P2G67_03545</name>
</gene>
<dbReference type="InterPro" id="IPR006278">
    <property type="entry name" value="SoxB"/>
</dbReference>
<evidence type="ECO:0000256" key="8">
    <source>
        <dbReference type="ARBA" id="ARBA00022827"/>
    </source>
</evidence>
<reference evidence="18 19" key="1">
    <citation type="submission" date="2023-03" db="EMBL/GenBank/DDBJ databases">
        <title>Fodinicurvata sp. CAU 1616 isolated from sea sendiment.</title>
        <authorList>
            <person name="Kim W."/>
        </authorList>
    </citation>
    <scope>NUCLEOTIDE SEQUENCE [LARGE SCALE GENOMIC DNA]</scope>
    <source>
        <strain evidence="18 19">CAU 1616</strain>
    </source>
</reference>
<dbReference type="InterPro" id="IPR036188">
    <property type="entry name" value="FAD/NAD-bd_sf"/>
</dbReference>
<comment type="catalytic activity">
    <reaction evidence="16">
        <text>sarcosine + (6S)-5,6,7,8-tetrahydrofolate + O2 = (6R)-5,10-methylene-5,6,7,8-tetrahydrofolate + glycine + H2O2</text>
        <dbReference type="Rhea" id="RHEA:70455"/>
        <dbReference type="ChEBI" id="CHEBI:15379"/>
        <dbReference type="ChEBI" id="CHEBI:15636"/>
        <dbReference type="ChEBI" id="CHEBI:16240"/>
        <dbReference type="ChEBI" id="CHEBI:57305"/>
        <dbReference type="ChEBI" id="CHEBI:57433"/>
        <dbReference type="ChEBI" id="CHEBI:57453"/>
        <dbReference type="EC" id="1.5.3.24"/>
    </reaction>
</comment>
<evidence type="ECO:0000256" key="9">
    <source>
        <dbReference type="ARBA" id="ARBA00023002"/>
    </source>
</evidence>
<dbReference type="PANTHER" id="PTHR13847:SF287">
    <property type="entry name" value="FAD-DEPENDENT OXIDOREDUCTASE DOMAIN-CONTAINING PROTEIN 1"/>
    <property type="match status" value="1"/>
</dbReference>
<evidence type="ECO:0000256" key="6">
    <source>
        <dbReference type="ARBA" id="ARBA00022643"/>
    </source>
</evidence>
<dbReference type="EC" id="1.5.3.24" evidence="11"/>
<keyword evidence="8" id="KW-0274">FAD</keyword>
<dbReference type="Pfam" id="PF01266">
    <property type="entry name" value="DAO"/>
    <property type="match status" value="1"/>
</dbReference>
<evidence type="ECO:0000256" key="4">
    <source>
        <dbReference type="ARBA" id="ARBA00022490"/>
    </source>
</evidence>
<evidence type="ECO:0000256" key="2">
    <source>
        <dbReference type="ARBA" id="ARBA00001974"/>
    </source>
</evidence>
<dbReference type="SUPFAM" id="SSF51905">
    <property type="entry name" value="FAD/NAD(P)-binding domain"/>
    <property type="match status" value="1"/>
</dbReference>
<evidence type="ECO:0000313" key="18">
    <source>
        <dbReference type="EMBL" id="MDF2095045.1"/>
    </source>
</evidence>
<evidence type="ECO:0000256" key="1">
    <source>
        <dbReference type="ARBA" id="ARBA00001917"/>
    </source>
</evidence>
<comment type="similarity">
    <text evidence="10">Belongs to the SoxB family.</text>
</comment>
<keyword evidence="6" id="KW-0288">FMN</keyword>
<dbReference type="Proteomes" id="UP001215503">
    <property type="component" value="Unassembled WGS sequence"/>
</dbReference>
<evidence type="ECO:0000256" key="15">
    <source>
        <dbReference type="ARBA" id="ARBA00047316"/>
    </source>
</evidence>
<keyword evidence="19" id="KW-1185">Reference proteome</keyword>
<evidence type="ECO:0000256" key="3">
    <source>
        <dbReference type="ARBA" id="ARBA00004496"/>
    </source>
</evidence>
<dbReference type="Gene3D" id="3.50.50.60">
    <property type="entry name" value="FAD/NAD(P)-binding domain"/>
    <property type="match status" value="1"/>
</dbReference>